<keyword evidence="4" id="KW-0963">Cytoplasm</keyword>
<evidence type="ECO:0000313" key="11">
    <source>
        <dbReference type="EMBL" id="KAJ3606125.1"/>
    </source>
</evidence>
<dbReference type="GO" id="GO:0005634">
    <property type="term" value="C:nucleus"/>
    <property type="evidence" value="ECO:0007669"/>
    <property type="project" value="UniProtKB-SubCell"/>
</dbReference>
<evidence type="ECO:0000256" key="7">
    <source>
        <dbReference type="ARBA" id="ARBA00023163"/>
    </source>
</evidence>
<evidence type="ECO:0000256" key="6">
    <source>
        <dbReference type="ARBA" id="ARBA00023125"/>
    </source>
</evidence>
<dbReference type="PRINTS" id="PR00686">
    <property type="entry name" value="TIFACTORIID"/>
</dbReference>
<comment type="similarity">
    <text evidence="3">Belongs to the TBP family.</text>
</comment>
<proteinExistence type="inferred from homology"/>
<dbReference type="SUPFAM" id="SSF55945">
    <property type="entry name" value="TATA-box binding protein-like"/>
    <property type="match status" value="2"/>
</dbReference>
<name>A0A9Q0EIS0_9TELE</name>
<dbReference type="GO" id="GO:0006352">
    <property type="term" value="P:DNA-templated transcription initiation"/>
    <property type="evidence" value="ECO:0007669"/>
    <property type="project" value="InterPro"/>
</dbReference>
<dbReference type="InterPro" id="IPR000814">
    <property type="entry name" value="TBP"/>
</dbReference>
<keyword evidence="5" id="KW-0805">Transcription regulation</keyword>
<evidence type="ECO:0000256" key="4">
    <source>
        <dbReference type="ARBA" id="ARBA00022490"/>
    </source>
</evidence>
<reference evidence="11" key="1">
    <citation type="submission" date="2022-07" db="EMBL/GenBank/DDBJ databases">
        <title>Chromosome-level genome of Muraenolepis orangiensis.</title>
        <authorList>
            <person name="Kim J."/>
        </authorList>
    </citation>
    <scope>NUCLEOTIDE SEQUENCE</scope>
    <source>
        <strain evidence="11">KU_S4_2022</strain>
        <tissue evidence="11">Muscle</tissue>
    </source>
</reference>
<evidence type="ECO:0000313" key="12">
    <source>
        <dbReference type="Proteomes" id="UP001148018"/>
    </source>
</evidence>
<evidence type="ECO:0000256" key="2">
    <source>
        <dbReference type="ARBA" id="ARBA00004496"/>
    </source>
</evidence>
<dbReference type="Proteomes" id="UP001148018">
    <property type="component" value="Unassembled WGS sequence"/>
</dbReference>
<dbReference type="Gene3D" id="3.30.310.10">
    <property type="entry name" value="TATA-Binding Protein"/>
    <property type="match status" value="2"/>
</dbReference>
<comment type="caution">
    <text evidence="11">The sequence shown here is derived from an EMBL/GenBank/DDBJ whole genome shotgun (WGS) entry which is preliminary data.</text>
</comment>
<protein>
    <recommendedName>
        <fullName evidence="9">TATA box-binding protein-like 1</fullName>
    </recommendedName>
    <alternativeName>
        <fullName evidence="10">TBP-like factor</fullName>
    </alternativeName>
</protein>
<dbReference type="FunFam" id="3.30.310.10:FF:000005">
    <property type="entry name" value="TATA box-binding protein-like 1"/>
    <property type="match status" value="1"/>
</dbReference>
<keyword evidence="6" id="KW-0238">DNA-binding</keyword>
<dbReference type="CDD" id="cd04517">
    <property type="entry name" value="TLF"/>
    <property type="match status" value="1"/>
</dbReference>
<dbReference type="InterPro" id="IPR015445">
    <property type="entry name" value="TBP-like"/>
</dbReference>
<evidence type="ECO:0000256" key="9">
    <source>
        <dbReference type="ARBA" id="ARBA00023474"/>
    </source>
</evidence>
<dbReference type="Pfam" id="PF00352">
    <property type="entry name" value="TBP"/>
    <property type="match status" value="2"/>
</dbReference>
<sequence>MDFGNEDALDIIITNVVATFRCRCHLNLRTIALEGVNVVYKPENGKVLMKLRKPKITASIWSSGKIICTGATSEDESKVGARRLARTLQKLGFRVRFSDYKVVNVLAVCSMPFSIRLIDFTKKNRPIASYEPELHPAATYRIKQIKATVQVFSTGSITVTGPNVQTVATAVEQIYPLLFECQKPLRK</sequence>
<evidence type="ECO:0000256" key="5">
    <source>
        <dbReference type="ARBA" id="ARBA00023015"/>
    </source>
</evidence>
<dbReference type="InterPro" id="IPR012295">
    <property type="entry name" value="TBP_dom_sf"/>
</dbReference>
<evidence type="ECO:0000256" key="3">
    <source>
        <dbReference type="ARBA" id="ARBA00005560"/>
    </source>
</evidence>
<evidence type="ECO:0000256" key="1">
    <source>
        <dbReference type="ARBA" id="ARBA00004123"/>
    </source>
</evidence>
<organism evidence="11 12">
    <name type="scientific">Muraenolepis orangiensis</name>
    <name type="common">Patagonian moray cod</name>
    <dbReference type="NCBI Taxonomy" id="630683"/>
    <lineage>
        <taxon>Eukaryota</taxon>
        <taxon>Metazoa</taxon>
        <taxon>Chordata</taxon>
        <taxon>Craniata</taxon>
        <taxon>Vertebrata</taxon>
        <taxon>Euteleostomi</taxon>
        <taxon>Actinopterygii</taxon>
        <taxon>Neopterygii</taxon>
        <taxon>Teleostei</taxon>
        <taxon>Neoteleostei</taxon>
        <taxon>Acanthomorphata</taxon>
        <taxon>Zeiogadaria</taxon>
        <taxon>Gadariae</taxon>
        <taxon>Gadiformes</taxon>
        <taxon>Muraenolepidoidei</taxon>
        <taxon>Muraenolepididae</taxon>
        <taxon>Muraenolepis</taxon>
    </lineage>
</organism>
<dbReference type="OrthoDB" id="2127950at2759"/>
<dbReference type="AlphaFoldDB" id="A0A9Q0EIS0"/>
<keyword evidence="7" id="KW-0804">Transcription</keyword>
<evidence type="ECO:0000256" key="10">
    <source>
        <dbReference type="ARBA" id="ARBA00033173"/>
    </source>
</evidence>
<keyword evidence="12" id="KW-1185">Reference proteome</keyword>
<comment type="subcellular location">
    <subcellularLocation>
        <location evidence="2">Cytoplasm</location>
    </subcellularLocation>
    <subcellularLocation>
        <location evidence="1">Nucleus</location>
    </subcellularLocation>
</comment>
<dbReference type="FunFam" id="3.30.310.10:FF:000009">
    <property type="entry name" value="TatA box-binding protein-like protein 1"/>
    <property type="match status" value="1"/>
</dbReference>
<dbReference type="GO" id="GO:0003677">
    <property type="term" value="F:DNA binding"/>
    <property type="evidence" value="ECO:0007669"/>
    <property type="project" value="UniProtKB-KW"/>
</dbReference>
<dbReference type="EMBL" id="JANIIK010000042">
    <property type="protein sequence ID" value="KAJ3606125.1"/>
    <property type="molecule type" value="Genomic_DNA"/>
</dbReference>
<evidence type="ECO:0000256" key="8">
    <source>
        <dbReference type="ARBA" id="ARBA00023242"/>
    </source>
</evidence>
<gene>
    <name evidence="11" type="ORF">NHX12_025646</name>
</gene>
<accession>A0A9Q0EIS0</accession>
<dbReference type="GO" id="GO:0005737">
    <property type="term" value="C:cytoplasm"/>
    <property type="evidence" value="ECO:0007669"/>
    <property type="project" value="UniProtKB-SubCell"/>
</dbReference>
<keyword evidence="8" id="KW-0539">Nucleus</keyword>
<dbReference type="PANTHER" id="PTHR10126">
    <property type="entry name" value="TATA-BOX BINDING PROTEIN"/>
    <property type="match status" value="1"/>
</dbReference>